<comment type="caution">
    <text evidence="1">The sequence shown here is derived from an EMBL/GenBank/DDBJ whole genome shotgun (WGS) entry which is preliminary data.</text>
</comment>
<sequence>MKLYRFEARVNKEKNVHIVVAAEDEATAFNVAEVELEKSYLQTPIIEELSLYDTRIITKHAGFVIGHE</sequence>
<protein>
    <recommendedName>
        <fullName evidence="3">DUF3906 domain-containing protein</fullName>
    </recommendedName>
</protein>
<dbReference type="RefSeq" id="WP_110612044.1">
    <property type="nucleotide sequence ID" value="NZ_PDOD01000006.1"/>
</dbReference>
<dbReference type="Pfam" id="PF13046">
    <property type="entry name" value="DUF3906"/>
    <property type="match status" value="1"/>
</dbReference>
<name>A0A323T5K9_9BACI</name>
<dbReference type="EMBL" id="PDOD01000006">
    <property type="protein sequence ID" value="PYZ91722.1"/>
    <property type="molecule type" value="Genomic_DNA"/>
</dbReference>
<accession>A0A323T5K9</accession>
<dbReference type="OrthoDB" id="2382322at2"/>
<reference evidence="1 2" key="1">
    <citation type="submission" date="2017-10" db="EMBL/GenBank/DDBJ databases">
        <title>Bacillus sp. nov., a halophilic bacterium isolated from a Keqin Lake.</title>
        <authorList>
            <person name="Wang H."/>
        </authorList>
    </citation>
    <scope>NUCLEOTIDE SEQUENCE [LARGE SCALE GENOMIC DNA]</scope>
    <source>
        <strain evidence="1 2">KQ-12</strain>
    </source>
</reference>
<keyword evidence="2" id="KW-1185">Reference proteome</keyword>
<evidence type="ECO:0000313" key="1">
    <source>
        <dbReference type="EMBL" id="PYZ91722.1"/>
    </source>
</evidence>
<organism evidence="1 2">
    <name type="scientific">Salipaludibacillus keqinensis</name>
    <dbReference type="NCBI Taxonomy" id="2045207"/>
    <lineage>
        <taxon>Bacteria</taxon>
        <taxon>Bacillati</taxon>
        <taxon>Bacillota</taxon>
        <taxon>Bacilli</taxon>
        <taxon>Bacillales</taxon>
        <taxon>Bacillaceae</taxon>
    </lineage>
</organism>
<dbReference type="InterPro" id="IPR024998">
    <property type="entry name" value="DUF3906"/>
</dbReference>
<proteinExistence type="predicted"/>
<dbReference type="Proteomes" id="UP000248214">
    <property type="component" value="Unassembled WGS sequence"/>
</dbReference>
<gene>
    <name evidence="1" type="ORF">CR194_19060</name>
</gene>
<dbReference type="AlphaFoldDB" id="A0A323T5K9"/>
<evidence type="ECO:0008006" key="3">
    <source>
        <dbReference type="Google" id="ProtNLM"/>
    </source>
</evidence>
<evidence type="ECO:0000313" key="2">
    <source>
        <dbReference type="Proteomes" id="UP000248214"/>
    </source>
</evidence>